<name>A0ABY6UAZ8_BIOOC</name>
<protein>
    <submittedName>
        <fullName evidence="1">Uncharacterized protein</fullName>
    </submittedName>
</protein>
<evidence type="ECO:0000313" key="2">
    <source>
        <dbReference type="Proteomes" id="UP000766486"/>
    </source>
</evidence>
<proteinExistence type="predicted"/>
<sequence>MPVQLLPASAAAFAPRASSVNVVLGSKVEPWLTQTLKRVNRVKRPLNSVPQHQRCLTEILSSPNAMWNLASIMLPTMPEAEMPSDPSQLMSNHFQMVHIEAYVVHVDMVLRNEVAYKLNTDTIDTLVQYHEKIHCADAKANVHDWSEKEQQCKKLHEDFIQAVNKFVFRTHVSALEGLEEEGFGELLNNKSQEVKNNILALMKPLVPPPPRVVEVIRQPTLLPSTPIHNNMWSQGPSVVTMAAVDPWRILPSSPSVTSVESTTPLWTNIGLGEVQMPSPTPSYTPPHTTAGFFFSSPEVTAPIPTMLPSMLAPMQCGVGIGMGGFGWDRYQEYATIM</sequence>
<comment type="caution">
    <text evidence="1">The sequence shown here is derived from an EMBL/GenBank/DDBJ whole genome shotgun (WGS) entry which is preliminary data.</text>
</comment>
<keyword evidence="2" id="KW-1185">Reference proteome</keyword>
<reference evidence="1 2" key="1">
    <citation type="submission" date="2019-06" db="EMBL/GenBank/DDBJ databases">
        <authorList>
            <person name="Broberg M."/>
        </authorList>
    </citation>
    <scope>NUCLEOTIDE SEQUENCE [LARGE SCALE GENOMIC DNA]</scope>
</reference>
<dbReference type="EMBL" id="CABFNS010000784">
    <property type="protein sequence ID" value="VUC28313.1"/>
    <property type="molecule type" value="Genomic_DNA"/>
</dbReference>
<dbReference type="Proteomes" id="UP000766486">
    <property type="component" value="Unassembled WGS sequence"/>
</dbReference>
<organism evidence="1 2">
    <name type="scientific">Bionectria ochroleuca</name>
    <name type="common">Gliocladium roseum</name>
    <dbReference type="NCBI Taxonomy" id="29856"/>
    <lineage>
        <taxon>Eukaryota</taxon>
        <taxon>Fungi</taxon>
        <taxon>Dikarya</taxon>
        <taxon>Ascomycota</taxon>
        <taxon>Pezizomycotina</taxon>
        <taxon>Sordariomycetes</taxon>
        <taxon>Hypocreomycetidae</taxon>
        <taxon>Hypocreales</taxon>
        <taxon>Bionectriaceae</taxon>
        <taxon>Clonostachys</taxon>
    </lineage>
</organism>
<gene>
    <name evidence="1" type="ORF">CLO192961_LOCUS230521</name>
</gene>
<accession>A0ABY6UAZ8</accession>
<evidence type="ECO:0000313" key="1">
    <source>
        <dbReference type="EMBL" id="VUC28313.1"/>
    </source>
</evidence>